<evidence type="ECO:0000313" key="3">
    <source>
        <dbReference type="Proteomes" id="UP000002669"/>
    </source>
</evidence>
<organism evidence="3">
    <name type="scientific">Arthroderma gypseum (strain ATCC MYA-4604 / CBS 118893)</name>
    <name type="common">Microsporum gypseum</name>
    <dbReference type="NCBI Taxonomy" id="535722"/>
    <lineage>
        <taxon>Eukaryota</taxon>
        <taxon>Fungi</taxon>
        <taxon>Dikarya</taxon>
        <taxon>Ascomycota</taxon>
        <taxon>Pezizomycotina</taxon>
        <taxon>Eurotiomycetes</taxon>
        <taxon>Eurotiomycetidae</taxon>
        <taxon>Onygenales</taxon>
        <taxon>Arthrodermataceae</taxon>
        <taxon>Nannizzia</taxon>
    </lineage>
</organism>
<sequence length="68" mass="8030">MPSHRHKPSVEYSAKMWTLNQDRRSIRRPVNKVALVRYEQSPTEERVTRKRGPKVRRGAAAFTTKIRL</sequence>
<dbReference type="VEuPathDB" id="FungiDB:MGYG_05346"/>
<protein>
    <submittedName>
        <fullName evidence="2">Uncharacterized protein</fullName>
    </submittedName>
</protein>
<dbReference type="RefSeq" id="XP_003172760.1">
    <property type="nucleotide sequence ID" value="XM_003172712.1"/>
</dbReference>
<dbReference type="Proteomes" id="UP000002669">
    <property type="component" value="Unassembled WGS sequence"/>
</dbReference>
<dbReference type="AlphaFoldDB" id="E4UVM2"/>
<name>E4UVM2_ARTGP</name>
<evidence type="ECO:0000313" key="2">
    <source>
        <dbReference type="EMBL" id="EFR02349.1"/>
    </source>
</evidence>
<feature type="region of interest" description="Disordered" evidence="1">
    <location>
        <begin position="44"/>
        <end position="68"/>
    </location>
</feature>
<keyword evidence="3" id="KW-1185">Reference proteome</keyword>
<dbReference type="EMBL" id="DS989825">
    <property type="protein sequence ID" value="EFR02349.1"/>
    <property type="molecule type" value="Genomic_DNA"/>
</dbReference>
<reference evidence="3" key="1">
    <citation type="journal article" date="2012" name="MBio">
        <title>Comparative genome analysis of Trichophyton rubrum and related dermatophytes reveals candidate genes involved in infection.</title>
        <authorList>
            <person name="Martinez D.A."/>
            <person name="Oliver B.G."/>
            <person name="Graeser Y."/>
            <person name="Goldberg J.M."/>
            <person name="Li W."/>
            <person name="Martinez-Rossi N.M."/>
            <person name="Monod M."/>
            <person name="Shelest E."/>
            <person name="Barton R.C."/>
            <person name="Birch E."/>
            <person name="Brakhage A.A."/>
            <person name="Chen Z."/>
            <person name="Gurr S.J."/>
            <person name="Heiman D."/>
            <person name="Heitman J."/>
            <person name="Kosti I."/>
            <person name="Rossi A."/>
            <person name="Saif S."/>
            <person name="Samalova M."/>
            <person name="Saunders C.W."/>
            <person name="Shea T."/>
            <person name="Summerbell R.C."/>
            <person name="Xu J."/>
            <person name="Young S."/>
            <person name="Zeng Q."/>
            <person name="Birren B.W."/>
            <person name="Cuomo C.A."/>
            <person name="White T.C."/>
        </authorList>
    </citation>
    <scope>NUCLEOTIDE SEQUENCE [LARGE SCALE GENOMIC DNA]</scope>
    <source>
        <strain evidence="3">ATCC MYA-4604 / CBS 118893</strain>
    </source>
</reference>
<gene>
    <name evidence="2" type="ORF">MGYG_05346</name>
</gene>
<proteinExistence type="predicted"/>
<evidence type="ECO:0000256" key="1">
    <source>
        <dbReference type="SAM" id="MobiDB-lite"/>
    </source>
</evidence>
<dbReference type="HOGENOM" id="CLU_2793499_0_0_1"/>
<accession>E4UVM2</accession>
<feature type="compositionally biased region" description="Basic residues" evidence="1">
    <location>
        <begin position="48"/>
        <end position="57"/>
    </location>
</feature>
<dbReference type="GeneID" id="10028036"/>
<dbReference type="InParanoid" id="E4UVM2"/>